<reference evidence="3 4" key="1">
    <citation type="submission" date="2015-09" db="EMBL/GenBank/DDBJ databases">
        <title>Draft genome of the parasitic nematode Teladorsagia circumcincta isolate WARC Sus (inbred).</title>
        <authorList>
            <person name="Mitreva M."/>
        </authorList>
    </citation>
    <scope>NUCLEOTIDE SEQUENCE [LARGE SCALE GENOMIC DNA]</scope>
    <source>
        <strain evidence="3 4">S</strain>
    </source>
</reference>
<dbReference type="GO" id="GO:0003676">
    <property type="term" value="F:nucleic acid binding"/>
    <property type="evidence" value="ECO:0007669"/>
    <property type="project" value="InterPro"/>
</dbReference>
<gene>
    <name evidence="3" type="ORF">TELCIR_06411</name>
</gene>
<keyword evidence="4" id="KW-1185">Reference proteome</keyword>
<dbReference type="OrthoDB" id="5810541at2759"/>
<evidence type="ECO:0000256" key="1">
    <source>
        <dbReference type="SAM" id="MobiDB-lite"/>
    </source>
</evidence>
<dbReference type="InterPro" id="IPR036397">
    <property type="entry name" value="RNaseH_sf"/>
</dbReference>
<dbReference type="Gene3D" id="3.30.420.10">
    <property type="entry name" value="Ribonuclease H-like superfamily/Ribonuclease H"/>
    <property type="match status" value="1"/>
</dbReference>
<dbReference type="Pfam" id="PF13358">
    <property type="entry name" value="DDE_3"/>
    <property type="match status" value="1"/>
</dbReference>
<name>A0A2G9UN25_TELCI</name>
<feature type="region of interest" description="Disordered" evidence="1">
    <location>
        <begin position="155"/>
        <end position="180"/>
    </location>
</feature>
<organism evidence="3 4">
    <name type="scientific">Teladorsagia circumcincta</name>
    <name type="common">Brown stomach worm</name>
    <name type="synonym">Ostertagia circumcincta</name>
    <dbReference type="NCBI Taxonomy" id="45464"/>
    <lineage>
        <taxon>Eukaryota</taxon>
        <taxon>Metazoa</taxon>
        <taxon>Ecdysozoa</taxon>
        <taxon>Nematoda</taxon>
        <taxon>Chromadorea</taxon>
        <taxon>Rhabditida</taxon>
        <taxon>Rhabditina</taxon>
        <taxon>Rhabditomorpha</taxon>
        <taxon>Strongyloidea</taxon>
        <taxon>Trichostrongylidae</taxon>
        <taxon>Teladorsagia</taxon>
    </lineage>
</organism>
<accession>A0A2G9UN25</accession>
<proteinExistence type="predicted"/>
<protein>
    <recommendedName>
        <fullName evidence="2">Tc1-like transposase DDE domain-containing protein</fullName>
    </recommendedName>
</protein>
<evidence type="ECO:0000313" key="4">
    <source>
        <dbReference type="Proteomes" id="UP000230423"/>
    </source>
</evidence>
<dbReference type="Proteomes" id="UP000230423">
    <property type="component" value="Unassembled WGS sequence"/>
</dbReference>
<dbReference type="AlphaFoldDB" id="A0A2G9UN25"/>
<feature type="domain" description="Tc1-like transposase DDE" evidence="2">
    <location>
        <begin position="84"/>
        <end position="146"/>
    </location>
</feature>
<evidence type="ECO:0000259" key="2">
    <source>
        <dbReference type="Pfam" id="PF13358"/>
    </source>
</evidence>
<sequence>MPQNLAKLPYFKEFQYDVFEQSGKKFKDTGSAGVRKHPGAARMSSRPVHRDIVRLARSGLHLIADDNRSQASTHEGPNLSVDTTCRVRTAQRGFILQQDNYPNHKSKLFTEWFRDNIVPLLLWLSRSPDFNPIENLWDELELQVKDPVANREHEKFPQLTTAQENIPQDKISKPIKSMPR</sequence>
<dbReference type="EMBL" id="KZ345881">
    <property type="protein sequence ID" value="PIO71681.1"/>
    <property type="molecule type" value="Genomic_DNA"/>
</dbReference>
<dbReference type="InterPro" id="IPR038717">
    <property type="entry name" value="Tc1-like_DDE_dom"/>
</dbReference>
<evidence type="ECO:0000313" key="3">
    <source>
        <dbReference type="EMBL" id="PIO71681.1"/>
    </source>
</evidence>